<dbReference type="PROSITE" id="PS51192">
    <property type="entry name" value="HELICASE_ATP_BIND_1"/>
    <property type="match status" value="1"/>
</dbReference>
<dbReference type="STRING" id="697329.Rumal_3239"/>
<dbReference type="eggNOG" id="COG0249">
    <property type="taxonomic scope" value="Bacteria"/>
</dbReference>
<dbReference type="GO" id="GO:0006304">
    <property type="term" value="P:DNA modification"/>
    <property type="evidence" value="ECO:0007669"/>
    <property type="project" value="InterPro"/>
</dbReference>
<dbReference type="eggNOG" id="COG4646">
    <property type="taxonomic scope" value="Bacteria"/>
</dbReference>
<dbReference type="CDD" id="cd02440">
    <property type="entry name" value="AdoMet_MTases"/>
    <property type="match status" value="1"/>
</dbReference>
<dbReference type="InterPro" id="IPR029063">
    <property type="entry name" value="SAM-dependent_MTases_sf"/>
</dbReference>
<dbReference type="SUPFAM" id="SSF53335">
    <property type="entry name" value="S-adenosyl-L-methionine-dependent methyltransferases"/>
    <property type="match status" value="1"/>
</dbReference>
<dbReference type="InterPro" id="IPR041045">
    <property type="entry name" value="LPD25"/>
</dbReference>
<dbReference type="Gene3D" id="3.40.50.150">
    <property type="entry name" value="Vaccinia Virus protein VP39"/>
    <property type="match status" value="1"/>
</dbReference>
<reference evidence="5 6" key="1">
    <citation type="journal article" date="2011" name="J. Bacteriol.">
        <title>Complete genome of the cellulolytic ruminal bacterium Ruminococcus albus 7.</title>
        <authorList>
            <person name="Suen G."/>
            <person name="Stevenson D.M."/>
            <person name="Bruce D.C."/>
            <person name="Chertkov O."/>
            <person name="Copeland A."/>
            <person name="Cheng J.F."/>
            <person name="Detter C."/>
            <person name="Detter J.C."/>
            <person name="Goodwin L.A."/>
            <person name="Han C.S."/>
            <person name="Hauser L.J."/>
            <person name="Ivanova N.N."/>
            <person name="Kyrpides N.C."/>
            <person name="Land M.L."/>
            <person name="Lapidus A."/>
            <person name="Lucas S."/>
            <person name="Ovchinnikova G."/>
            <person name="Pitluck S."/>
            <person name="Tapia R."/>
            <person name="Woyke T."/>
            <person name="Boyum J."/>
            <person name="Mead D."/>
            <person name="Weimer P.J."/>
        </authorList>
    </citation>
    <scope>NUCLEOTIDE SEQUENCE [LARGE SCALE GENOMIC DNA]</scope>
    <source>
        <strain evidence="6">ATCC 27210 / DSM 20455 / JCM 14654 / NCDO 2250 / 7</strain>
    </source>
</reference>
<dbReference type="InterPro" id="IPR014001">
    <property type="entry name" value="Helicase_ATP-bd"/>
</dbReference>
<dbReference type="SMART" id="SM00487">
    <property type="entry name" value="DEXDc"/>
    <property type="match status" value="1"/>
</dbReference>
<gene>
    <name evidence="5" type="ordered locus">Rumal_3239</name>
</gene>
<name>E6UGP0_RUMA7</name>
<dbReference type="SMART" id="SM00490">
    <property type="entry name" value="HELICc"/>
    <property type="match status" value="1"/>
</dbReference>
<dbReference type="Pfam" id="PF07669">
    <property type="entry name" value="Eco57I"/>
    <property type="match status" value="1"/>
</dbReference>
<feature type="domain" description="Helicase ATP-binding" evidence="3">
    <location>
        <begin position="2573"/>
        <end position="2817"/>
    </location>
</feature>
<protein>
    <submittedName>
        <fullName evidence="5">DNA mismatch repair protein MutS domain protein</fullName>
    </submittedName>
</protein>
<dbReference type="Pfam" id="PF21849">
    <property type="entry name" value="DUF6908"/>
    <property type="match status" value="1"/>
</dbReference>
<dbReference type="InterPro" id="IPR001650">
    <property type="entry name" value="Helicase_C-like"/>
</dbReference>
<dbReference type="RefSeq" id="WP_013499808.1">
    <property type="nucleotide sequence ID" value="NC_014833.1"/>
</dbReference>
<evidence type="ECO:0000313" key="6">
    <source>
        <dbReference type="Proteomes" id="UP000006919"/>
    </source>
</evidence>
<dbReference type="PANTHER" id="PTHR41313">
    <property type="entry name" value="ADENINE-SPECIFIC METHYLTRANSFERASE"/>
    <property type="match status" value="1"/>
</dbReference>
<feature type="coiled-coil region" evidence="1">
    <location>
        <begin position="3158"/>
        <end position="3185"/>
    </location>
</feature>
<dbReference type="Pfam" id="PF00271">
    <property type="entry name" value="Helicase_C"/>
    <property type="match status" value="1"/>
</dbReference>
<dbReference type="InterPro" id="IPR011639">
    <property type="entry name" value="MethylTrfase_TaqI-like_dom"/>
</dbReference>
<dbReference type="eggNOG" id="COG0827">
    <property type="taxonomic scope" value="Bacteria"/>
</dbReference>
<dbReference type="PRINTS" id="PR00507">
    <property type="entry name" value="N12N6MTFRASE"/>
</dbReference>
<dbReference type="KEGG" id="ral:Rumal_3239"/>
<evidence type="ECO:0000259" key="3">
    <source>
        <dbReference type="PROSITE" id="PS51192"/>
    </source>
</evidence>
<evidence type="ECO:0000256" key="1">
    <source>
        <dbReference type="SAM" id="Coils"/>
    </source>
</evidence>
<dbReference type="InterPro" id="IPR007695">
    <property type="entry name" value="DNA_mismatch_repair_MutS-lik_N"/>
</dbReference>
<dbReference type="Proteomes" id="UP000006919">
    <property type="component" value="Chromosome"/>
</dbReference>
<dbReference type="EMBL" id="CP002403">
    <property type="protein sequence ID" value="ADU23702.1"/>
    <property type="molecule type" value="Genomic_DNA"/>
</dbReference>
<dbReference type="PANTHER" id="PTHR41313:SF1">
    <property type="entry name" value="DNA METHYLASE ADENINE-SPECIFIC DOMAIN-CONTAINING PROTEIN"/>
    <property type="match status" value="1"/>
</dbReference>
<dbReference type="Gene3D" id="3.40.50.300">
    <property type="entry name" value="P-loop containing nucleotide triphosphate hydrolases"/>
    <property type="match status" value="2"/>
</dbReference>
<evidence type="ECO:0000313" key="5">
    <source>
        <dbReference type="EMBL" id="ADU23702.1"/>
    </source>
</evidence>
<dbReference type="GO" id="GO:0030983">
    <property type="term" value="F:mismatched DNA binding"/>
    <property type="evidence" value="ECO:0007669"/>
    <property type="project" value="InterPro"/>
</dbReference>
<proteinExistence type="predicted"/>
<dbReference type="PROSITE" id="PS51194">
    <property type="entry name" value="HELICASE_CTER"/>
    <property type="match status" value="1"/>
</dbReference>
<feature type="region of interest" description="Disordered" evidence="2">
    <location>
        <begin position="3366"/>
        <end position="3387"/>
    </location>
</feature>
<dbReference type="Gene3D" id="3.40.1170.10">
    <property type="entry name" value="DNA repair protein MutS, domain I"/>
    <property type="match status" value="1"/>
</dbReference>
<dbReference type="InterPro" id="IPR052933">
    <property type="entry name" value="DNA_Protect_Modify"/>
</dbReference>
<dbReference type="eggNOG" id="COG0553">
    <property type="taxonomic scope" value="Bacteria"/>
</dbReference>
<dbReference type="Pfam" id="PF01624">
    <property type="entry name" value="MutS_I"/>
    <property type="match status" value="1"/>
</dbReference>
<evidence type="ECO:0000259" key="4">
    <source>
        <dbReference type="PROSITE" id="PS51194"/>
    </source>
</evidence>
<dbReference type="GO" id="GO:0005524">
    <property type="term" value="F:ATP binding"/>
    <property type="evidence" value="ECO:0007669"/>
    <property type="project" value="InterPro"/>
</dbReference>
<organism evidence="5 6">
    <name type="scientific">Ruminococcus albus (strain ATCC 27210 / DSM 20455 / JCM 14654 / NCDO 2250 / 7)</name>
    <dbReference type="NCBI Taxonomy" id="697329"/>
    <lineage>
        <taxon>Bacteria</taxon>
        <taxon>Bacillati</taxon>
        <taxon>Bacillota</taxon>
        <taxon>Clostridia</taxon>
        <taxon>Eubacteriales</taxon>
        <taxon>Oscillospiraceae</taxon>
        <taxon>Ruminococcus</taxon>
    </lineage>
</organism>
<dbReference type="Pfam" id="PF00176">
    <property type="entry name" value="SNF2-rel_dom"/>
    <property type="match status" value="1"/>
</dbReference>
<accession>E6UGP0</accession>
<dbReference type="InterPro" id="IPR000330">
    <property type="entry name" value="SNF2_N"/>
</dbReference>
<dbReference type="InterPro" id="IPR054203">
    <property type="entry name" value="DUF6908"/>
</dbReference>
<dbReference type="InterPro" id="IPR027417">
    <property type="entry name" value="P-loop_NTPase"/>
</dbReference>
<sequence>MRLNNSIENWQNYLSFSSNLYSYGYADIMKVYSAEPTATAVATLEEWNRMGRFINPKAKGFIFSDGHIRYDIKDTNGASVRKWQFTSGHIPFYYDHFNAMNITDNVMLDNGNDFSVNICDFLCEMMSKDKSLSGVVNENVREIAALSTTYVICERLGIDKNETYLDLSDITKLSDEEVNLTATITAIYARSMLKAAQRTVSSVTKEQIEERSRNVMFTAEELSEFEDITDAVYDEEISEETTVETAEDEEKKYTVPETLENVTADNNNDDIIQQNKSVVTVQPVSEVSDSGLTAEKQQEILETALMIENSSINKERINALFSGNIGVNALTSYVRTNYKGKSYNSTNDDIISAYLARNDCFVVRYNIDGNAGNLSFDWQTVTNTIDQLIREDRFITPKEKDDTAEEKTSLTLHKVGDFWEMYDNDARAASEALGLYLSRKGKVAMCGFPDKEKDNYTQRLRDAGFIIINDNIPENKKETLLDSITIKFGTENDPELTTESKLLDDLITKYRNEHNGNDMSFALANAVIEYLDEKQHTERTDKDNKVGWYKKTWFTVTATISGEQFSYEARYDIGDGKGTGGGSIIDHIEQFQTEIIRQKPYPYNTEDSQNTAKNAVDILIPYLKANTELTEEEKLILWELKRDNPIKGIQPVLDPKLLTHYIPSGLPLIADNNDVFFVLRHDRFYHHNRQEIADFFETHANAKEREQFIRKAINEEYSQLSTDEEKTMGYKTFEDGLCIWEGNYMSHTAENFYSWEDVVTLFADMMQRGEYLDTQIIDTPETVEDNVQEDAAAQLSFFGEPETMAATTKPKSRKDTSEIDTRPMFNVTDDMVNYVLRCGSATKGTLERIIAQYQKGKSDAENGEFLSREFNSSFRSEDNGRGYVYSESELISSWWDRERLWVGAGESALNAKMYNVAPWNLIAARVGELIEKGQFCSQAVIDRAAEMEIKDIADKLWYLHQDTDNEEYQYFIPDEMFKGGFPDSTERIKNDLMDSDKLQDYISGMTKFVNDYEQNRDILRWHFHRPRETLERLKDLTIERKQFKADPDFEFIPSFFISEDEKNRVIQHFNYQTKFKIRDYFDDEERTTKDKVKFLNNLYSDGGFGDRDTNFYYGKKGYTIVHSPAYDEWQGCTATMNWKNVVVRIDSLIKIDKFISEKDKKEQEKLIQQKLFEAKNKEELEKAKENIRNFWESEYGGGSDDFTDLHKVGIAYTTVDLDDSHYMELQVYADLMDNALRYYIDNELYKEEKYDDLHSFNEDALSVLDFQELYDQFDISKLEEKYNASKHEKESLSAEISVNASDNELTVMQYGAAQRNLKAFNELFPEFMQKEYAYMRMEAGDAYEPLSLEWLSEDTFSIMHFYDQNGDLMYDPDVVIKVDATSAQAISFENSSLGIYESYTSGLFDQDDCNNFVEKWLANISHQGYKPVRIKNYDDEIVLDTTYSELMHENKAEPDIDSDIIGIDKLKRNGSVVYWSYFNEDGNDGNGQFIEMTITEFDINEAVKVMSAAGGRTKLGYQTFINYIEDHSSQIVVDKGTEDFEDVKAEFLNGEYDIQVTADNDSREQLIADFIDNTDHTRTLVPDNIGYAIGIYSGEAFDKTTIDENTKKYKVVAQIDRKNRIAVKWDEPDLPESVKDAISKVALTYDIVEDDTQKAEDAALDFLGLDEVDDEYTILRNKNDAVENDTVQLSIFGTPVFTEENTPVVPVKVGAEIEYQDRTYTVTAIKPEHNEIDLLDQHTGWYPITRVEPLDVFISEYDAKTAKSVVEAAAVVNGPQNYTITDDELGVGTPKEKYKANIAAIKLLKQIEAEDRQATVEEQEVLAHYVGWGGLSGAFEATNSSWENEYSELKNLLTPEEYNAALNSVVNAHFTSPVIIRKMYTALENFGFKGGKVLEPSCGIGNFLGCAPTDKAANYQFTGVEIDSITGRIAKQLYPQAKIQVTGFQNADVKDNYFDVVIGNVPFANYSVTDRKYNKSNHLIHDYFILKSLDLTRAGGVVAVITSSGTMDKVSAKVRTEISNKAKLIGAIRLPDTAFEKNAGTNAVADILFLQKRSEPNADYEDWLEVDRETYYGLPINQYFIDHPEMVCGTVLETSGRYGNTLTVRENEGETLEQALDKAIQNLQATISVQTISRPQPTITEENKDAEWLSIREQYEADPDMRNHTFRMYKSRPFFKEGSVLAEVDIRDFSEQEKDMLTSLIKLIDQYKETLYTQKHRSDEEFIEAQKGLNNLYDSYTAKYGPVRDVFTTRKKAKIRKVIENSDDFYNLHALETEDKDDSTKLVKAAIFNRRTVSRAIEITHCDTTVDAYSVCLNTKARIDLEYISSLVDKPIEDCIKDLNGTYIFRDPEKVIESDITSGWETADEYLSGNVARKLRIAEGYSAVSPDYAINVEMLKKVQPERIPVGRISAQLGSSWIPEKYIEQFIREKLDVDTTVEHDLASSTWHVNNTNMGDWRELCCSVYGTKDMNALKLVDASLNLRNAKVGHVEDGSDGKKHYVVDQEKTQEAMNKQDTVKEMFENWIFADPYRAQELEDIFNARFNVYRLRTFDGSHLTFDGMNSDITLKDYQKDAVARMLYGGSSILSHVVGAGKTFEMTAAAMELRRTGLATKPLFVVPNHLVNQWAADFVKLYPEANVLAINGGDKAKRQKMTSRIATGDWDAVIMPYSVFAKVQLSPNRRALYYQQEIDQCIAIEEEQRGSISAKAAVTRRKQLENRLDALDYIMDRDKNIYFEETGIDYIFVDEAHNFKNLYTNTKLNNIKGITSTGSKMAENLLLVTNYLREVNGENRGTVLASGTIISNSMTELYTAMRYVAPSYLKEKGYSSFDSWIADYGRLTTDLELDPTGTSFRSITKFKEYKNVTLLQTDFHTCADVKMKEDLDLKTPKVKTLVVVTEPTDIQKAFIKECGERADRVHNKEVGRDVDNMLLISTDGSKCALDQRLIDPSYPDDPNSKINICVENVFKVYTDTNDNRLTQVIFLDTSTPKGDGIFSLYDDIKKKLIAKGIPEEEIAYVHDAKNAEEKEKLFEKVRNRDIRVILGSTEKMGAGTNIQDYLYAIHHLDIPWRPSDYDQRNGRGERQGNKCADIGDGQILEFKYSCKGTFDAYRWQTIEGKSIMIKQVLTSKLHSDEIEAFDDTSLKYAEIKALSLGDPRIKEFATLKNDIQKLKQKKSQFDTELHDAQRKAEITYPQEIKALNNRLLGLYDDKKQAAATAENESFTCTIRGNEFIDKKEAGKTLIGLRKIATQEGIAVGEYRGFKMLLVETGITSDYSTPIISLELRRKTTFRTSMGTSHEGVFDNIDNILDNMIDKSIAENEDKLKETEKNLNVAKTRCGDVFPHEDELREKQHRYKELSLELAVGDDSDNRMAAISADETENNTTSRGRR</sequence>
<dbReference type="HOGENOM" id="CLU_000181_1_1_9"/>
<feature type="domain" description="Helicase C-terminal" evidence="4">
    <location>
        <begin position="2962"/>
        <end position="3133"/>
    </location>
</feature>
<keyword evidence="1" id="KW-0175">Coiled coil</keyword>
<dbReference type="GO" id="GO:0009007">
    <property type="term" value="F:site-specific DNA-methyltransferase (adenine-specific) activity"/>
    <property type="evidence" value="ECO:0007669"/>
    <property type="project" value="UniProtKB-EC"/>
</dbReference>
<evidence type="ECO:0000256" key="2">
    <source>
        <dbReference type="SAM" id="MobiDB-lite"/>
    </source>
</evidence>
<dbReference type="GO" id="GO:0006298">
    <property type="term" value="P:mismatch repair"/>
    <property type="evidence" value="ECO:0007669"/>
    <property type="project" value="InterPro"/>
</dbReference>
<dbReference type="Pfam" id="PF18840">
    <property type="entry name" value="LPD25"/>
    <property type="match status" value="1"/>
</dbReference>
<dbReference type="OrthoDB" id="9815272at2"/>
<dbReference type="SUPFAM" id="SSF55271">
    <property type="entry name" value="DNA repair protein MutS, domain I"/>
    <property type="match status" value="1"/>
</dbReference>
<dbReference type="InterPro" id="IPR016151">
    <property type="entry name" value="DNA_mismatch_repair_MutS_N"/>
</dbReference>
<dbReference type="SUPFAM" id="SSF52540">
    <property type="entry name" value="P-loop containing nucleoside triphosphate hydrolases"/>
    <property type="match status" value="2"/>
</dbReference>